<proteinExistence type="inferred from homology"/>
<dbReference type="InterPro" id="IPR052025">
    <property type="entry name" value="Xyloglucanase_GH74"/>
</dbReference>
<keyword evidence="2" id="KW-0378">Hydrolase</keyword>
<keyword evidence="5" id="KW-0624">Polysaccharide degradation</keyword>
<keyword evidence="4" id="KW-0326">Glycosidase</keyword>
<keyword evidence="1" id="KW-0732">Signal</keyword>
<dbReference type="PANTHER" id="PTHR43739">
    <property type="entry name" value="XYLOGLUCANASE (EUROFUNG)"/>
    <property type="match status" value="1"/>
</dbReference>
<dbReference type="GO" id="GO:0016798">
    <property type="term" value="F:hydrolase activity, acting on glycosyl bonds"/>
    <property type="evidence" value="ECO:0007669"/>
    <property type="project" value="UniProtKB-KW"/>
</dbReference>
<dbReference type="EMBL" id="CP060719">
    <property type="protein sequence ID" value="QNN71676.1"/>
    <property type="molecule type" value="Genomic_DNA"/>
</dbReference>
<gene>
    <name evidence="7" type="ORF">H9L16_13160</name>
</gene>
<evidence type="ECO:0000256" key="6">
    <source>
        <dbReference type="ARBA" id="ARBA00037986"/>
    </source>
</evidence>
<evidence type="ECO:0000256" key="4">
    <source>
        <dbReference type="ARBA" id="ARBA00023295"/>
    </source>
</evidence>
<dbReference type="InterPro" id="IPR015943">
    <property type="entry name" value="WD40/YVTN_repeat-like_dom_sf"/>
</dbReference>
<organism evidence="7 8">
    <name type="scientific">Thermomonas carbonis</name>
    <dbReference type="NCBI Taxonomy" id="1463158"/>
    <lineage>
        <taxon>Bacteria</taxon>
        <taxon>Pseudomonadati</taxon>
        <taxon>Pseudomonadota</taxon>
        <taxon>Gammaproteobacteria</taxon>
        <taxon>Lysobacterales</taxon>
        <taxon>Lysobacteraceae</taxon>
        <taxon>Thermomonas</taxon>
    </lineage>
</organism>
<accession>A0A7G9SV01</accession>
<name>A0A7G9SV01_9GAMM</name>
<evidence type="ECO:0000256" key="5">
    <source>
        <dbReference type="ARBA" id="ARBA00023326"/>
    </source>
</evidence>
<keyword evidence="8" id="KW-1185">Reference proteome</keyword>
<dbReference type="CDD" id="cd15482">
    <property type="entry name" value="Sialidase_non-viral"/>
    <property type="match status" value="1"/>
</dbReference>
<evidence type="ECO:0000256" key="2">
    <source>
        <dbReference type="ARBA" id="ARBA00022801"/>
    </source>
</evidence>
<dbReference type="PANTHER" id="PTHR43739:SF2">
    <property type="entry name" value="OLIGOXYLOGLUCAN-REDUCING END-SPECIFIC XYLOGLUCANASE-RELATED"/>
    <property type="match status" value="1"/>
</dbReference>
<dbReference type="SUPFAM" id="SSF110296">
    <property type="entry name" value="Oligoxyloglucan reducing end-specific cellobiohydrolase"/>
    <property type="match status" value="2"/>
</dbReference>
<evidence type="ECO:0000256" key="1">
    <source>
        <dbReference type="ARBA" id="ARBA00022729"/>
    </source>
</evidence>
<keyword evidence="3" id="KW-0119">Carbohydrate metabolism</keyword>
<evidence type="ECO:0000256" key="3">
    <source>
        <dbReference type="ARBA" id="ARBA00023277"/>
    </source>
</evidence>
<dbReference type="KEGG" id="tcn:H9L16_13160"/>
<comment type="similarity">
    <text evidence="6">Belongs to the glycosyl hydrolase 74 family.</text>
</comment>
<sequence length="736" mass="79089">MRPRMQGLAALLLGSLLANVFVADVLAADPPAYRWKNVAIGGGGFITGLVFHPAQEDVLFARTDIGGAYRWNSGEKRWQPLLDWMPEADKGRFGVESIAVDPADASKLYIAAGTYLNERGSDGVILRSSDGGDTFERATLPFKLGGNEQGRGNGERLAVDPNDGRVLLFGTRANGLWRSGDDGATWREMTMFPAVAKSDSAAVTSWNGLRPVGIAFVAFDPASGNKDKASRTLYAGVSTRETSLFRSLDAGANWQAIPGQPTGLRPNHMIRDARGRWLLSYGDEPGPNTMNNGALWRFDPADGSWTDISPLAQSTDRQGDGFGWGAVSVDANNADVIVATTFNRFSPGDEVMRSVDGGKTWKPMLAGSQYDRSNAPWTADSSPHWMGDVEIDPHDPDRVWFVTGYGAWASRNARAFDGGAAVQWEFPMRGLEETVPLALLSPPQGPHLVSGLGDIDGFVHDDLDIGQPRFAGVRFSNTESLAMAGQQPSTMVRAGHFHDRPAGAVRAAWSRDGGHSWTAFASEPPDGEGAGKITIAADGARVIWHPRKGGHWISADFGGRWQAVQGLPKTAVVEADGVQPALYYAYDASTGKLYISGDGGTEFTEARGTTGAVGDWIRAELRPDPRGGVWIAAAWRGLLHWSPGKLTRIAGVDNATSLGLGASAKAGDPPVLFVYGKVGGTQGLHRSDDGGKRWRRIDDDAHRFAGMIRHVTGDPRVHGRVYFGTEGRGIWYGDPQ</sequence>
<evidence type="ECO:0000313" key="7">
    <source>
        <dbReference type="EMBL" id="QNN71676.1"/>
    </source>
</evidence>
<dbReference type="GO" id="GO:0000272">
    <property type="term" value="P:polysaccharide catabolic process"/>
    <property type="evidence" value="ECO:0007669"/>
    <property type="project" value="UniProtKB-KW"/>
</dbReference>
<dbReference type="Gene3D" id="2.130.10.10">
    <property type="entry name" value="YVTN repeat-like/Quinoprotein amine dehydrogenase"/>
    <property type="match status" value="2"/>
</dbReference>
<protein>
    <submittedName>
        <fullName evidence="7">Exo-alpha-sialidase</fullName>
    </submittedName>
</protein>
<reference evidence="7 8" key="1">
    <citation type="submission" date="2020-08" db="EMBL/GenBank/DDBJ databases">
        <title>Genome sequence of Thermomonas carbonis KCTC 42013T.</title>
        <authorList>
            <person name="Hyun D.-W."/>
            <person name="Bae J.-W."/>
        </authorList>
    </citation>
    <scope>NUCLEOTIDE SEQUENCE [LARGE SCALE GENOMIC DNA]</scope>
    <source>
        <strain evidence="7 8">KCTC 42013</strain>
    </source>
</reference>
<dbReference type="GO" id="GO:0010411">
    <property type="term" value="P:xyloglucan metabolic process"/>
    <property type="evidence" value="ECO:0007669"/>
    <property type="project" value="TreeGrafter"/>
</dbReference>
<evidence type="ECO:0000313" key="8">
    <source>
        <dbReference type="Proteomes" id="UP000515804"/>
    </source>
</evidence>
<dbReference type="Proteomes" id="UP000515804">
    <property type="component" value="Chromosome"/>
</dbReference>
<dbReference type="AlphaFoldDB" id="A0A7G9SV01"/>